<proteinExistence type="predicted"/>
<reference evidence="2 3" key="1">
    <citation type="journal article" date="2007" name="Proc. Natl. Acad. Sci. U.S.A.">
        <title>Genome plasticity of BCG and impact on vaccine efficacy.</title>
        <authorList>
            <person name="Brosch R."/>
            <person name="Gordon S.V."/>
            <person name="Garnier T."/>
            <person name="Eiglmeier K."/>
            <person name="Frigui W."/>
            <person name="Valenti P."/>
            <person name="Dos Santos S."/>
            <person name="Duthoy S."/>
            <person name="Lacroix C."/>
            <person name="Garcia-Pelayo C."/>
            <person name="Inwald J.K."/>
            <person name="Golby P."/>
            <person name="Garcia J.N."/>
            <person name="Hewinson R.G."/>
            <person name="Behr M.A."/>
            <person name="Quail M.A."/>
            <person name="Churcher C."/>
            <person name="Barrell B.G."/>
            <person name="Parkhill J."/>
            <person name="Cole S.T."/>
        </authorList>
    </citation>
    <scope>NUCLEOTIDE SEQUENCE [LARGE SCALE GENOMIC DNA]</scope>
    <source>
        <strain evidence="3">BCG / Pasteur 1173P2</strain>
    </source>
</reference>
<feature type="compositionally biased region" description="Basic and acidic residues" evidence="1">
    <location>
        <begin position="1"/>
        <end position="17"/>
    </location>
</feature>
<dbReference type="KEGG" id="mbb:BCG_2383c"/>
<evidence type="ECO:0000313" key="3">
    <source>
        <dbReference type="Proteomes" id="UP000001472"/>
    </source>
</evidence>
<name>A0A0H3MFD3_MYCBP</name>
<feature type="compositionally biased region" description="Basic and acidic residues" evidence="1">
    <location>
        <begin position="80"/>
        <end position="100"/>
    </location>
</feature>
<dbReference type="RefSeq" id="WP_003902257.1">
    <property type="nucleotide sequence ID" value="NC_008769.1"/>
</dbReference>
<gene>
    <name evidence="2" type="ordered locus">BCG_2383c</name>
</gene>
<evidence type="ECO:0000313" key="2">
    <source>
        <dbReference type="EMBL" id="CAL72371.1"/>
    </source>
</evidence>
<organism evidence="2 3">
    <name type="scientific">Mycobacterium bovis (strain BCG / Pasteur 1173P2)</name>
    <dbReference type="NCBI Taxonomy" id="410289"/>
    <lineage>
        <taxon>Bacteria</taxon>
        <taxon>Bacillati</taxon>
        <taxon>Actinomycetota</taxon>
        <taxon>Actinomycetes</taxon>
        <taxon>Mycobacteriales</taxon>
        <taxon>Mycobacteriaceae</taxon>
        <taxon>Mycobacterium</taxon>
        <taxon>Mycobacterium tuberculosis complex</taxon>
    </lineage>
</organism>
<dbReference type="Proteomes" id="UP000001472">
    <property type="component" value="Chromosome"/>
</dbReference>
<dbReference type="AlphaFoldDB" id="A0A0H3MFD3"/>
<sequence length="100" mass="10893">MIVGLADRHGHGRDVAAHRQAQLAGPRVAAVRRHRTGGHRQASSRIKVSAHGLGVVRCAPTPSLTGVRMKLQHSSVRQVPVDRPESRHQKPGDVPRDPRC</sequence>
<protein>
    <submittedName>
        <fullName evidence="2">Uncharacterized protein</fullName>
    </submittedName>
</protein>
<dbReference type="GeneID" id="45427988"/>
<dbReference type="HOGENOM" id="CLU_2302838_0_0_11"/>
<accession>A0A0H3MFD3</accession>
<feature type="region of interest" description="Disordered" evidence="1">
    <location>
        <begin position="70"/>
        <end position="100"/>
    </location>
</feature>
<evidence type="ECO:0000256" key="1">
    <source>
        <dbReference type="SAM" id="MobiDB-lite"/>
    </source>
</evidence>
<dbReference type="EMBL" id="AM408590">
    <property type="protein sequence ID" value="CAL72371.1"/>
    <property type="molecule type" value="Genomic_DNA"/>
</dbReference>
<feature type="region of interest" description="Disordered" evidence="1">
    <location>
        <begin position="1"/>
        <end position="45"/>
    </location>
</feature>